<proteinExistence type="predicted"/>
<dbReference type="AlphaFoldDB" id="A0A0G0N7H9"/>
<evidence type="ECO:0000313" key="2">
    <source>
        <dbReference type="Proteomes" id="UP000034246"/>
    </source>
</evidence>
<sequence>LPKLGKKQFKIVYMGLTADGDDGETAELVNRALKILDGYVCKKHGVCLKDLYKARDWKMDQVDRITSRGGLDQREF</sequence>
<dbReference type="Proteomes" id="UP000034246">
    <property type="component" value="Unassembled WGS sequence"/>
</dbReference>
<organism evidence="1 2">
    <name type="scientific">Candidatus Woesebacteria bacterium GW2011_GWA1_39_21</name>
    <dbReference type="NCBI Taxonomy" id="1618550"/>
    <lineage>
        <taxon>Bacteria</taxon>
        <taxon>Candidatus Woeseibacteriota</taxon>
    </lineage>
</organism>
<protein>
    <submittedName>
        <fullName evidence="1">Uncharacterized protein</fullName>
    </submittedName>
</protein>
<accession>A0A0G0N7H9</accession>
<comment type="caution">
    <text evidence="1">The sequence shown here is derived from an EMBL/GenBank/DDBJ whole genome shotgun (WGS) entry which is preliminary data.</text>
</comment>
<reference evidence="1 2" key="1">
    <citation type="journal article" date="2015" name="Nature">
        <title>rRNA introns, odd ribosomes, and small enigmatic genomes across a large radiation of phyla.</title>
        <authorList>
            <person name="Brown C.T."/>
            <person name="Hug L.A."/>
            <person name="Thomas B.C."/>
            <person name="Sharon I."/>
            <person name="Castelle C.J."/>
            <person name="Singh A."/>
            <person name="Wilkins M.J."/>
            <person name="Williams K.H."/>
            <person name="Banfield J.F."/>
        </authorList>
    </citation>
    <scope>NUCLEOTIDE SEQUENCE [LARGE SCALE GENOMIC DNA]</scope>
</reference>
<name>A0A0G0N7H9_9BACT</name>
<evidence type="ECO:0000313" key="1">
    <source>
        <dbReference type="EMBL" id="KKR11413.1"/>
    </source>
</evidence>
<gene>
    <name evidence="1" type="ORF">UT39_C0008G0046</name>
</gene>
<dbReference type="EMBL" id="LBWP01000008">
    <property type="protein sequence ID" value="KKR11413.1"/>
    <property type="molecule type" value="Genomic_DNA"/>
</dbReference>
<feature type="non-terminal residue" evidence="1">
    <location>
        <position position="1"/>
    </location>
</feature>